<organism evidence="1 2">
    <name type="scientific">Arcticibacter svalbardensis MN12-7</name>
    <dbReference type="NCBI Taxonomy" id="1150600"/>
    <lineage>
        <taxon>Bacteria</taxon>
        <taxon>Pseudomonadati</taxon>
        <taxon>Bacteroidota</taxon>
        <taxon>Sphingobacteriia</taxon>
        <taxon>Sphingobacteriales</taxon>
        <taxon>Sphingobacteriaceae</taxon>
        <taxon>Arcticibacter</taxon>
    </lineage>
</organism>
<dbReference type="Proteomes" id="UP000014174">
    <property type="component" value="Unassembled WGS sequence"/>
</dbReference>
<dbReference type="STRING" id="1150600.ADIARSV_3065"/>
<reference evidence="1 2" key="1">
    <citation type="journal article" date="2013" name="Genome Announc.">
        <title>Draft Genome Sequence of Arcticibacter svalbardensis Strain MN12-7T, a Member of the Family Sphingobacteriaceae Isolated from an Arctic Soil Sample.</title>
        <authorList>
            <person name="Shivaji S."/>
            <person name="Ara S."/>
            <person name="Prasad S."/>
            <person name="Manasa B.P."/>
            <person name="Begum Z."/>
            <person name="Singh A."/>
            <person name="Kumar Pinnaka A."/>
        </authorList>
    </citation>
    <scope>NUCLEOTIDE SEQUENCE [LARGE SCALE GENOMIC DNA]</scope>
    <source>
        <strain evidence="1 2">MN12-7</strain>
    </source>
</reference>
<gene>
    <name evidence="1" type="ORF">ADIARSV_3065</name>
</gene>
<dbReference type="AlphaFoldDB" id="R9GQC9"/>
<comment type="caution">
    <text evidence="1">The sequence shown here is derived from an EMBL/GenBank/DDBJ whole genome shotgun (WGS) entry which is preliminary data.</text>
</comment>
<keyword evidence="2" id="KW-1185">Reference proteome</keyword>
<accession>R9GQC9</accession>
<dbReference type="OrthoDB" id="738752at2"/>
<proteinExistence type="predicted"/>
<name>R9GQC9_9SPHI</name>
<protein>
    <submittedName>
        <fullName evidence="1">Uncharacterized protein</fullName>
    </submittedName>
</protein>
<dbReference type="RefSeq" id="WP_016196295.1">
    <property type="nucleotide sequence ID" value="NZ_AQPN01000105.1"/>
</dbReference>
<evidence type="ECO:0000313" key="1">
    <source>
        <dbReference type="EMBL" id="EOR93725.1"/>
    </source>
</evidence>
<evidence type="ECO:0000313" key="2">
    <source>
        <dbReference type="Proteomes" id="UP000014174"/>
    </source>
</evidence>
<dbReference type="eggNOG" id="ENOG50301VM">
    <property type="taxonomic scope" value="Bacteria"/>
</dbReference>
<sequence>MKIPLIFIVVVFISITKVSGQTMSASEAYSAPLATYEAVMAGITLDNHLTVVTNFEGGMNIPAGWTLKVRANGNFTNGINTIPLQYVSLKFRGVEGIQGVSGSQVPLTNDDVNLISTTGAITSPPAYYVPFKFDMIVQGGAHLMVPTPGTYRTTLTISLCNSAGAPITSLYSVPLSFTINYDNTCSGTTIGNIYSTSYNFDAYSKLQTGATVTEGITIPYSSNGTNCRGWSLKVKANGNFVNGSSSVPVQNVSLRFNRVPDGSSTNAQIGASSNPIALSMSDVILINQSNAPFGYSVAHTFDMIIAGGGALSAATTQGTYSCPLIFTLYNQNGQLISTKNVSVSFQITYANSTSYTLTLFDPSVSFGYSSISNYLNGMSVAKKNGLKIVGYTAYQVIVKTVGPNLINGANTLPVSIIKLQNASSTNKPGITSTNVSLSANDQVIIVNNLTDHTYQTVEYNLEYLIEANSAITTAPSGTYTTQVVFVILPK</sequence>
<dbReference type="EMBL" id="AQPN01000105">
    <property type="protein sequence ID" value="EOR93725.1"/>
    <property type="molecule type" value="Genomic_DNA"/>
</dbReference>